<name>A0A6J7TG69_9ZZZZ</name>
<keyword evidence="5" id="KW-0057">Aromatic amino acid biosynthesis</keyword>
<evidence type="ECO:0000256" key="4">
    <source>
        <dbReference type="ARBA" id="ARBA00022822"/>
    </source>
</evidence>
<sequence length="185" mass="19916">MSAQVVFDITRRLPPEILTVGVFRGDLPDRIFDIVSKSGVKAVQLHGNEPLSTVVALADNVRWIIKAVTAGSREARVANQFGTDLILVDAPEPGSGLVFDWSLTDEIPSGIRMILAGGLTEENVAEAVRYVRPWGVDVSSGVESAPGKKDALKLRRFIANARAAAPVEDVTGDSGNDFPYDWADE</sequence>
<feature type="domain" description="N-(5'phosphoribosyl) anthranilate isomerase (PRAI)" evidence="7">
    <location>
        <begin position="12"/>
        <end position="159"/>
    </location>
</feature>
<gene>
    <name evidence="8" type="ORF">UFOPK4275_00985</name>
</gene>
<evidence type="ECO:0000256" key="6">
    <source>
        <dbReference type="ARBA" id="ARBA00023235"/>
    </source>
</evidence>
<protein>
    <recommendedName>
        <fullName evidence="2">phosphoribosylanthranilate isomerase</fullName>
        <ecNumber evidence="2">5.3.1.24</ecNumber>
    </recommendedName>
</protein>
<dbReference type="PANTHER" id="PTHR42894:SF1">
    <property type="entry name" value="N-(5'-PHOSPHORIBOSYL)ANTHRANILATE ISOMERASE"/>
    <property type="match status" value="1"/>
</dbReference>
<dbReference type="InterPro" id="IPR011060">
    <property type="entry name" value="RibuloseP-bd_barrel"/>
</dbReference>
<dbReference type="UniPathway" id="UPA00035">
    <property type="reaction ID" value="UER00042"/>
</dbReference>
<dbReference type="InterPro" id="IPR013785">
    <property type="entry name" value="Aldolase_TIM"/>
</dbReference>
<dbReference type="Gene3D" id="3.20.20.70">
    <property type="entry name" value="Aldolase class I"/>
    <property type="match status" value="1"/>
</dbReference>
<proteinExistence type="inferred from homology"/>
<evidence type="ECO:0000256" key="1">
    <source>
        <dbReference type="ARBA" id="ARBA00004664"/>
    </source>
</evidence>
<dbReference type="SUPFAM" id="SSF51366">
    <property type="entry name" value="Ribulose-phoshate binding barrel"/>
    <property type="match status" value="1"/>
</dbReference>
<keyword evidence="4" id="KW-0822">Tryptophan biosynthesis</keyword>
<dbReference type="EMBL" id="CAFBQJ010000187">
    <property type="protein sequence ID" value="CAB5052535.1"/>
    <property type="molecule type" value="Genomic_DNA"/>
</dbReference>
<comment type="pathway">
    <text evidence="1">Amino-acid biosynthesis; L-tryptophan biosynthesis; L-tryptophan from chorismate: step 3/5.</text>
</comment>
<dbReference type="EC" id="5.3.1.24" evidence="2"/>
<evidence type="ECO:0000259" key="7">
    <source>
        <dbReference type="Pfam" id="PF00697"/>
    </source>
</evidence>
<accession>A0A6J7TG69</accession>
<organism evidence="8">
    <name type="scientific">freshwater metagenome</name>
    <dbReference type="NCBI Taxonomy" id="449393"/>
    <lineage>
        <taxon>unclassified sequences</taxon>
        <taxon>metagenomes</taxon>
        <taxon>ecological metagenomes</taxon>
    </lineage>
</organism>
<dbReference type="HAMAP" id="MF_00135">
    <property type="entry name" value="PRAI"/>
    <property type="match status" value="1"/>
</dbReference>
<keyword evidence="3" id="KW-0028">Amino-acid biosynthesis</keyword>
<dbReference type="InterPro" id="IPR001240">
    <property type="entry name" value="PRAI_dom"/>
</dbReference>
<dbReference type="GO" id="GO:0004640">
    <property type="term" value="F:phosphoribosylanthranilate isomerase activity"/>
    <property type="evidence" value="ECO:0007669"/>
    <property type="project" value="UniProtKB-EC"/>
</dbReference>
<evidence type="ECO:0000313" key="8">
    <source>
        <dbReference type="EMBL" id="CAB5052535.1"/>
    </source>
</evidence>
<evidence type="ECO:0000256" key="2">
    <source>
        <dbReference type="ARBA" id="ARBA00012572"/>
    </source>
</evidence>
<dbReference type="PANTHER" id="PTHR42894">
    <property type="entry name" value="N-(5'-PHOSPHORIBOSYL)ANTHRANILATE ISOMERASE"/>
    <property type="match status" value="1"/>
</dbReference>
<evidence type="ECO:0000256" key="3">
    <source>
        <dbReference type="ARBA" id="ARBA00022605"/>
    </source>
</evidence>
<dbReference type="InterPro" id="IPR044643">
    <property type="entry name" value="TrpF_fam"/>
</dbReference>
<dbReference type="GO" id="GO:0000162">
    <property type="term" value="P:L-tryptophan biosynthetic process"/>
    <property type="evidence" value="ECO:0007669"/>
    <property type="project" value="UniProtKB-UniPathway"/>
</dbReference>
<dbReference type="CDD" id="cd00405">
    <property type="entry name" value="PRAI"/>
    <property type="match status" value="1"/>
</dbReference>
<reference evidence="8" key="1">
    <citation type="submission" date="2020-05" db="EMBL/GenBank/DDBJ databases">
        <authorList>
            <person name="Chiriac C."/>
            <person name="Salcher M."/>
            <person name="Ghai R."/>
            <person name="Kavagutti S V."/>
        </authorList>
    </citation>
    <scope>NUCLEOTIDE SEQUENCE</scope>
</reference>
<dbReference type="Pfam" id="PF00697">
    <property type="entry name" value="PRAI"/>
    <property type="match status" value="1"/>
</dbReference>
<dbReference type="AlphaFoldDB" id="A0A6J7TG69"/>
<keyword evidence="6" id="KW-0413">Isomerase</keyword>
<evidence type="ECO:0000256" key="5">
    <source>
        <dbReference type="ARBA" id="ARBA00023141"/>
    </source>
</evidence>